<sequence length="104" mass="11596">MSKSQTCCGVVQPPPPRTITSHLSKSHTDALACTIHAHIWSLPGPGLILPPTNTQRRVDRGCKQIIQEEENSSFTGRLQRAGAKRVCETHKRSWGTRYKIILHS</sequence>
<evidence type="ECO:0000313" key="2">
    <source>
        <dbReference type="Proteomes" id="UP000516260"/>
    </source>
</evidence>
<name>A0A4Z2C4C7_9TELE</name>
<accession>A0A4Z2C4C7</accession>
<dbReference type="Proteomes" id="UP000516260">
    <property type="component" value="Chromosome 14"/>
</dbReference>
<dbReference type="EMBL" id="SWLE01000006">
    <property type="protein sequence ID" value="TNM99265.1"/>
    <property type="molecule type" value="Genomic_DNA"/>
</dbReference>
<protein>
    <submittedName>
        <fullName evidence="1">Uncharacterized protein</fullName>
    </submittedName>
</protein>
<keyword evidence="2" id="KW-1185">Reference proteome</keyword>
<dbReference type="AlphaFoldDB" id="A0A4Z2C4C7"/>
<proteinExistence type="predicted"/>
<reference evidence="1 2" key="1">
    <citation type="submission" date="2019-04" db="EMBL/GenBank/DDBJ databases">
        <title>The sequence and de novo assembly of Takifugu bimaculatus genome using PacBio and Hi-C technologies.</title>
        <authorList>
            <person name="Xu P."/>
            <person name="Liu B."/>
            <person name="Zhou Z."/>
        </authorList>
    </citation>
    <scope>NUCLEOTIDE SEQUENCE [LARGE SCALE GENOMIC DNA]</scope>
    <source>
        <strain evidence="1">TB-2018</strain>
        <tissue evidence="1">Muscle</tissue>
    </source>
</reference>
<evidence type="ECO:0000313" key="1">
    <source>
        <dbReference type="EMBL" id="TNM99265.1"/>
    </source>
</evidence>
<comment type="caution">
    <text evidence="1">The sequence shown here is derived from an EMBL/GenBank/DDBJ whole genome shotgun (WGS) entry which is preliminary data.</text>
</comment>
<organism evidence="1 2">
    <name type="scientific">Takifugu bimaculatus</name>
    <dbReference type="NCBI Taxonomy" id="433685"/>
    <lineage>
        <taxon>Eukaryota</taxon>
        <taxon>Metazoa</taxon>
        <taxon>Chordata</taxon>
        <taxon>Craniata</taxon>
        <taxon>Vertebrata</taxon>
        <taxon>Euteleostomi</taxon>
        <taxon>Actinopterygii</taxon>
        <taxon>Neopterygii</taxon>
        <taxon>Teleostei</taxon>
        <taxon>Neoteleostei</taxon>
        <taxon>Acanthomorphata</taxon>
        <taxon>Eupercaria</taxon>
        <taxon>Tetraodontiformes</taxon>
        <taxon>Tetradontoidea</taxon>
        <taxon>Tetraodontidae</taxon>
        <taxon>Takifugu</taxon>
    </lineage>
</organism>
<gene>
    <name evidence="1" type="ORF">fugu_013829</name>
</gene>